<evidence type="ECO:0000313" key="2">
    <source>
        <dbReference type="EMBL" id="JAR90446.1"/>
    </source>
</evidence>
<dbReference type="AlphaFoldDB" id="A0A147BI36"/>
<reference evidence="2" key="1">
    <citation type="journal article" date="2018" name="PLoS Negl. Trop. Dis.">
        <title>Sialome diversity of ticks revealed by RNAseq of single tick salivary glands.</title>
        <authorList>
            <person name="Perner J."/>
            <person name="Kropackova S."/>
            <person name="Kopacek P."/>
            <person name="Ribeiro J.M."/>
        </authorList>
    </citation>
    <scope>NUCLEOTIDE SEQUENCE</scope>
    <source>
        <strain evidence="2">Siblings of single egg batch collected in Ceske Budejovice</strain>
        <tissue evidence="2">Salivary glands</tissue>
    </source>
</reference>
<keyword evidence="1" id="KW-0732">Signal</keyword>
<dbReference type="EMBL" id="GEGO01004958">
    <property type="protein sequence ID" value="JAR90446.1"/>
    <property type="molecule type" value="Transcribed_RNA"/>
</dbReference>
<proteinExistence type="predicted"/>
<feature type="signal peptide" evidence="1">
    <location>
        <begin position="1"/>
        <end position="20"/>
    </location>
</feature>
<name>A0A147BI36_IXORI</name>
<sequence>MLAAQLLIVIVACLAGQITCTELNPDLKRCQEKVFDDPGYSLGCTYTCKSGNRSDDTEYWGTYYDATVCVDLNNGDPDQLNHIGTCRNGVCVQYEAENIQQVWSTLPETQDQFHNCLRKSSENPVDNCLYICKKTAYGKEGYFYGAYQDYNKCKLKNGDTGVCLSAFCHGPEYFPPIDNGPLKPSK</sequence>
<organism evidence="2">
    <name type="scientific">Ixodes ricinus</name>
    <name type="common">Common tick</name>
    <name type="synonym">Acarus ricinus</name>
    <dbReference type="NCBI Taxonomy" id="34613"/>
    <lineage>
        <taxon>Eukaryota</taxon>
        <taxon>Metazoa</taxon>
        <taxon>Ecdysozoa</taxon>
        <taxon>Arthropoda</taxon>
        <taxon>Chelicerata</taxon>
        <taxon>Arachnida</taxon>
        <taxon>Acari</taxon>
        <taxon>Parasitiformes</taxon>
        <taxon>Ixodida</taxon>
        <taxon>Ixodoidea</taxon>
        <taxon>Ixodidae</taxon>
        <taxon>Ixodinae</taxon>
        <taxon>Ixodes</taxon>
    </lineage>
</organism>
<evidence type="ECO:0008006" key="3">
    <source>
        <dbReference type="Google" id="ProtNLM"/>
    </source>
</evidence>
<feature type="chain" id="PRO_5007542441" description="Basic tail protein" evidence="1">
    <location>
        <begin position="21"/>
        <end position="186"/>
    </location>
</feature>
<accession>A0A147BI36</accession>
<evidence type="ECO:0000256" key="1">
    <source>
        <dbReference type="SAM" id="SignalP"/>
    </source>
</evidence>
<protein>
    <recommendedName>
        <fullName evidence="3">Basic tail protein</fullName>
    </recommendedName>
</protein>